<protein>
    <recommendedName>
        <fullName evidence="3">N-acetyltransferase domain-containing protein</fullName>
    </recommendedName>
</protein>
<evidence type="ECO:0000313" key="1">
    <source>
        <dbReference type="EMBL" id="GIH95271.1"/>
    </source>
</evidence>
<sequence>MTGKTPAPTRYSVRPASRADLRTVADLLAASARWMHGRGYDAWPPDGFPDERILLDIDAGTCWIVHDRQMKRDVATFVLDSRPDMEFIAAGLAQPDMPVTEALILHRMAVARDLAGTGISTLILDWATDRTARASRDWLWINVARRARPLQAWYVLHGFDYITTVTMDDPRTGLPRKSGTLMRRAATEQRDVHRQIRLA</sequence>
<evidence type="ECO:0000313" key="2">
    <source>
        <dbReference type="Proteomes" id="UP000619788"/>
    </source>
</evidence>
<reference evidence="1 2" key="1">
    <citation type="submission" date="2021-01" db="EMBL/GenBank/DDBJ databases">
        <title>Whole genome shotgun sequence of Planobispora siamensis NBRC 107568.</title>
        <authorList>
            <person name="Komaki H."/>
            <person name="Tamura T."/>
        </authorList>
    </citation>
    <scope>NUCLEOTIDE SEQUENCE [LARGE SCALE GENOMIC DNA]</scope>
    <source>
        <strain evidence="1 2">NBRC 107568</strain>
    </source>
</reference>
<dbReference type="SUPFAM" id="SSF55729">
    <property type="entry name" value="Acyl-CoA N-acyltransferases (Nat)"/>
    <property type="match status" value="1"/>
</dbReference>
<comment type="caution">
    <text evidence="1">The sequence shown here is derived from an EMBL/GenBank/DDBJ whole genome shotgun (WGS) entry which is preliminary data.</text>
</comment>
<gene>
    <name evidence="1" type="ORF">Psi01_59010</name>
</gene>
<dbReference type="Proteomes" id="UP000619788">
    <property type="component" value="Unassembled WGS sequence"/>
</dbReference>
<dbReference type="Gene3D" id="3.40.630.30">
    <property type="match status" value="1"/>
</dbReference>
<keyword evidence="2" id="KW-1185">Reference proteome</keyword>
<dbReference type="RefSeq" id="WP_204067371.1">
    <property type="nucleotide sequence ID" value="NZ_BOOJ01000052.1"/>
</dbReference>
<proteinExistence type="predicted"/>
<accession>A0A8J3SMG0</accession>
<dbReference type="InterPro" id="IPR016181">
    <property type="entry name" value="Acyl_CoA_acyltransferase"/>
</dbReference>
<evidence type="ECO:0008006" key="3">
    <source>
        <dbReference type="Google" id="ProtNLM"/>
    </source>
</evidence>
<name>A0A8J3SMG0_9ACTN</name>
<dbReference type="EMBL" id="BOOJ01000052">
    <property type="protein sequence ID" value="GIH95271.1"/>
    <property type="molecule type" value="Genomic_DNA"/>
</dbReference>
<organism evidence="1 2">
    <name type="scientific">Planobispora siamensis</name>
    <dbReference type="NCBI Taxonomy" id="936338"/>
    <lineage>
        <taxon>Bacteria</taxon>
        <taxon>Bacillati</taxon>
        <taxon>Actinomycetota</taxon>
        <taxon>Actinomycetes</taxon>
        <taxon>Streptosporangiales</taxon>
        <taxon>Streptosporangiaceae</taxon>
        <taxon>Planobispora</taxon>
    </lineage>
</organism>
<dbReference type="AlphaFoldDB" id="A0A8J3SMG0"/>